<dbReference type="PANTHER" id="PTHR10127:SF831">
    <property type="entry name" value="ZINC METALLOPROTEINASE NAS-37"/>
    <property type="match status" value="1"/>
</dbReference>
<keyword evidence="3" id="KW-0482">Metalloprotease</keyword>
<dbReference type="PANTHER" id="PTHR10127">
    <property type="entry name" value="DISCOIDIN, CUB, EGF, LAMININ , AND ZINC METALLOPROTEASE DOMAIN CONTAINING"/>
    <property type="match status" value="1"/>
</dbReference>
<keyword evidence="3" id="KW-0645">Protease</keyword>
<dbReference type="PROSITE" id="PS01186">
    <property type="entry name" value="EGF_2"/>
    <property type="match status" value="1"/>
</dbReference>
<keyword evidence="1" id="KW-0479">Metal-binding</keyword>
<evidence type="ECO:0000313" key="8">
    <source>
        <dbReference type="EMBL" id="KIH68630.1"/>
    </source>
</evidence>
<name>A0A0C2H469_9BILA</name>
<dbReference type="InterPro" id="IPR000859">
    <property type="entry name" value="CUB_dom"/>
</dbReference>
<evidence type="ECO:0000259" key="7">
    <source>
        <dbReference type="PROSITE" id="PS51864"/>
    </source>
</evidence>
<dbReference type="PROSITE" id="PS51864">
    <property type="entry name" value="ASTACIN"/>
    <property type="match status" value="1"/>
</dbReference>
<dbReference type="InterPro" id="IPR000742">
    <property type="entry name" value="EGF"/>
</dbReference>
<keyword evidence="9" id="KW-1185">Reference proteome</keyword>
<feature type="domain" description="CUB" evidence="6">
    <location>
        <begin position="100"/>
        <end position="131"/>
    </location>
</feature>
<evidence type="ECO:0000256" key="4">
    <source>
        <dbReference type="ARBA" id="ARBA00023157"/>
    </source>
</evidence>
<dbReference type="AlphaFoldDB" id="A0A0C2H469"/>
<dbReference type="SUPFAM" id="SSF55486">
    <property type="entry name" value="Metalloproteases ('zincins'), catalytic domain"/>
    <property type="match status" value="1"/>
</dbReference>
<dbReference type="InterPro" id="IPR024079">
    <property type="entry name" value="MetalloPept_cat_dom_sf"/>
</dbReference>
<keyword evidence="3" id="KW-0378">Hydrolase</keyword>
<sequence length="131" mass="14945">MGQPYDLGSVMHYGAKAFTYDWSLRTIETRDKRFQNTIGQRDGISFKDAKMINLRYCTKLCRRKLPCANEGYTDPNNCNKCRCPKGYGGVYCTQLERTSCGGELTATSQLQTIESGEVYPNMNCIWRIKVT</sequence>
<accession>A0A0C2H469</accession>
<dbReference type="Proteomes" id="UP000054047">
    <property type="component" value="Unassembled WGS sequence"/>
</dbReference>
<dbReference type="Gene3D" id="3.40.390.10">
    <property type="entry name" value="Collagenase (Catalytic Domain)"/>
    <property type="match status" value="1"/>
</dbReference>
<dbReference type="GO" id="GO:0046872">
    <property type="term" value="F:metal ion binding"/>
    <property type="evidence" value="ECO:0007669"/>
    <property type="project" value="UniProtKB-KW"/>
</dbReference>
<dbReference type="EMBL" id="KN726328">
    <property type="protein sequence ID" value="KIH68630.1"/>
    <property type="molecule type" value="Genomic_DNA"/>
</dbReference>
<dbReference type="PROSITE" id="PS01180">
    <property type="entry name" value="CUB"/>
    <property type="match status" value="1"/>
</dbReference>
<evidence type="ECO:0000256" key="3">
    <source>
        <dbReference type="ARBA" id="ARBA00023049"/>
    </source>
</evidence>
<gene>
    <name evidence="8" type="ORF">ANCDUO_01029</name>
</gene>
<keyword evidence="2" id="KW-0862">Zinc</keyword>
<dbReference type="OrthoDB" id="431034at2759"/>
<protein>
    <submittedName>
        <fullName evidence="8">Astacin</fullName>
    </submittedName>
</protein>
<dbReference type="Pfam" id="PF01400">
    <property type="entry name" value="Astacin"/>
    <property type="match status" value="1"/>
</dbReference>
<evidence type="ECO:0000313" key="9">
    <source>
        <dbReference type="Proteomes" id="UP000054047"/>
    </source>
</evidence>
<evidence type="ECO:0000256" key="2">
    <source>
        <dbReference type="ARBA" id="ARBA00022833"/>
    </source>
</evidence>
<evidence type="ECO:0000256" key="1">
    <source>
        <dbReference type="ARBA" id="ARBA00022723"/>
    </source>
</evidence>
<dbReference type="InterPro" id="IPR001506">
    <property type="entry name" value="Peptidase_M12A"/>
</dbReference>
<dbReference type="PROSITE" id="PS00022">
    <property type="entry name" value="EGF_1"/>
    <property type="match status" value="1"/>
</dbReference>
<feature type="domain" description="Peptidase M12A" evidence="7">
    <location>
        <begin position="1"/>
        <end position="58"/>
    </location>
</feature>
<keyword evidence="4" id="KW-1015">Disulfide bond</keyword>
<comment type="caution">
    <text evidence="5">Lacks conserved residue(s) required for the propagation of feature annotation.</text>
</comment>
<dbReference type="GO" id="GO:0006508">
    <property type="term" value="P:proteolysis"/>
    <property type="evidence" value="ECO:0007669"/>
    <property type="project" value="InterPro"/>
</dbReference>
<dbReference type="GO" id="GO:0004222">
    <property type="term" value="F:metalloendopeptidase activity"/>
    <property type="evidence" value="ECO:0007669"/>
    <property type="project" value="InterPro"/>
</dbReference>
<evidence type="ECO:0000256" key="5">
    <source>
        <dbReference type="PROSITE-ProRule" id="PRU00059"/>
    </source>
</evidence>
<reference evidence="8 9" key="1">
    <citation type="submission" date="2013-12" db="EMBL/GenBank/DDBJ databases">
        <title>Draft genome of the parsitic nematode Ancylostoma duodenale.</title>
        <authorList>
            <person name="Mitreva M."/>
        </authorList>
    </citation>
    <scope>NUCLEOTIDE SEQUENCE [LARGE SCALE GENOMIC DNA]</scope>
    <source>
        <strain evidence="8 9">Zhejiang</strain>
    </source>
</reference>
<evidence type="ECO:0000259" key="6">
    <source>
        <dbReference type="PROSITE" id="PS01180"/>
    </source>
</evidence>
<proteinExistence type="predicted"/>
<organism evidence="8 9">
    <name type="scientific">Ancylostoma duodenale</name>
    <dbReference type="NCBI Taxonomy" id="51022"/>
    <lineage>
        <taxon>Eukaryota</taxon>
        <taxon>Metazoa</taxon>
        <taxon>Ecdysozoa</taxon>
        <taxon>Nematoda</taxon>
        <taxon>Chromadorea</taxon>
        <taxon>Rhabditida</taxon>
        <taxon>Rhabditina</taxon>
        <taxon>Rhabditomorpha</taxon>
        <taxon>Strongyloidea</taxon>
        <taxon>Ancylostomatidae</taxon>
        <taxon>Ancylostomatinae</taxon>
        <taxon>Ancylostoma</taxon>
    </lineage>
</organism>